<dbReference type="PANTHER" id="PTHR35868:SF3">
    <property type="entry name" value="DUF2804 DOMAIN-CONTAINING PROTEIN"/>
    <property type="match status" value="1"/>
</dbReference>
<keyword evidence="2" id="KW-1185">Reference proteome</keyword>
<dbReference type="PANTHER" id="PTHR35868">
    <property type="entry name" value="DUF2804 DOMAIN-CONTAINING PROTEIN-RELATED"/>
    <property type="match status" value="1"/>
</dbReference>
<dbReference type="Pfam" id="PF10974">
    <property type="entry name" value="DUF2804"/>
    <property type="match status" value="1"/>
</dbReference>
<reference evidence="1 2" key="1">
    <citation type="submission" date="2020-05" db="EMBL/GenBank/DDBJ databases">
        <title>Genomic Encyclopedia of Type Strains, Phase III (KMG-III): the genomes of soil and plant-associated and newly described type strains.</title>
        <authorList>
            <person name="Whitman W."/>
        </authorList>
    </citation>
    <scope>NUCLEOTIDE SEQUENCE [LARGE SCALE GENOMIC DNA]</scope>
    <source>
        <strain evidence="1 2">KCTC 19046</strain>
    </source>
</reference>
<name>A0ABX2A8H7_9MICO</name>
<dbReference type="Proteomes" id="UP000757540">
    <property type="component" value="Unassembled WGS sequence"/>
</dbReference>
<dbReference type="EMBL" id="JABEZU010000005">
    <property type="protein sequence ID" value="NOV98961.1"/>
    <property type="molecule type" value="Genomic_DNA"/>
</dbReference>
<evidence type="ECO:0008006" key="3">
    <source>
        <dbReference type="Google" id="ProtNLM"/>
    </source>
</evidence>
<organism evidence="1 2">
    <name type="scientific">Isoptericola halotolerans</name>
    <dbReference type="NCBI Taxonomy" id="300560"/>
    <lineage>
        <taxon>Bacteria</taxon>
        <taxon>Bacillati</taxon>
        <taxon>Actinomycetota</taxon>
        <taxon>Actinomycetes</taxon>
        <taxon>Micrococcales</taxon>
        <taxon>Promicromonosporaceae</taxon>
        <taxon>Isoptericola</taxon>
    </lineage>
</organism>
<accession>A0ABX2A8H7</accession>
<evidence type="ECO:0000313" key="1">
    <source>
        <dbReference type="EMBL" id="NOV98961.1"/>
    </source>
</evidence>
<sequence length="352" mass="39121">MTEDEITAGVQLCLPDGSLDPDAVGWTREPLHDTSGIGRGRRRGRDKRWEYWGIMTPTHVVAVTTAALDYAALHQVYVLERSTGIETDDVVVAPLSGTAELPGTIGGGAVRSRTRRVEIAVDDAHRTAEPAERGGHSGYRPATRLRARTSRVELDVVIARPATHEVLGVVVPWSSRRFQYTVKDVGRPVRGSLRVDGTSHAIAGPAWAVHDHGRGRWPYSVSWQWGVGFGTVRDAAGRERRVGLQLGGSWTRQGPTTENAVFVDGRLHKIHDELEWSFDPHAYLRPWHVRGERLDLSFAPFFDRVSRTNLGVVASATDQCFGRWSGWVTTDSGERLDVGRLEGWAEDVRQRW</sequence>
<dbReference type="InterPro" id="IPR021243">
    <property type="entry name" value="DUF2804"/>
</dbReference>
<gene>
    <name evidence="1" type="ORF">HDG69_003563</name>
</gene>
<dbReference type="RefSeq" id="WP_171785153.1">
    <property type="nucleotide sequence ID" value="NZ_BAAAML010000004.1"/>
</dbReference>
<proteinExistence type="predicted"/>
<protein>
    <recommendedName>
        <fullName evidence="3">DUF2804 domain-containing protein</fullName>
    </recommendedName>
</protein>
<comment type="caution">
    <text evidence="1">The sequence shown here is derived from an EMBL/GenBank/DDBJ whole genome shotgun (WGS) entry which is preliminary data.</text>
</comment>
<evidence type="ECO:0000313" key="2">
    <source>
        <dbReference type="Proteomes" id="UP000757540"/>
    </source>
</evidence>